<feature type="coiled-coil region" evidence="1">
    <location>
        <begin position="223"/>
        <end position="250"/>
    </location>
</feature>
<keyword evidence="1" id="KW-0175">Coiled coil</keyword>
<gene>
    <name evidence="3" type="ORF">F2Z09_12915</name>
    <name evidence="2" type="ORF">F2Z22_14730</name>
</gene>
<evidence type="ECO:0000256" key="1">
    <source>
        <dbReference type="SAM" id="Coils"/>
    </source>
</evidence>
<dbReference type="RefSeq" id="WP_007754872.1">
    <property type="nucleotide sequence ID" value="NZ_JAPFDV010000070.1"/>
</dbReference>
<comment type="caution">
    <text evidence="2">The sequence shown here is derived from an EMBL/GenBank/DDBJ whole genome shotgun (WGS) entry which is preliminary data.</text>
</comment>
<protein>
    <submittedName>
        <fullName evidence="2">Uncharacterized protein</fullName>
    </submittedName>
</protein>
<dbReference type="Proteomes" id="UP000421791">
    <property type="component" value="Unassembled WGS sequence"/>
</dbReference>
<proteinExistence type="predicted"/>
<accession>A0A7J4YLT6</accession>
<name>A0A7J4YLT6_9BACE</name>
<evidence type="ECO:0000313" key="4">
    <source>
        <dbReference type="Proteomes" id="UP000421791"/>
    </source>
</evidence>
<dbReference type="EMBL" id="VWAK01000026">
    <property type="protein sequence ID" value="KAA5229292.1"/>
    <property type="molecule type" value="Genomic_DNA"/>
</dbReference>
<sequence length="335" mass="39456">MEDETNKKIAELAFEAAMRKRFIYPPKDTLLVTGGKRKINFTLPPEELEKIEKEDEQHQESFLRILLKSPFEEYAKDIYQALSQIRYANVEFLNESRRKEVLAHLQKELEIATALLVCKTDTNGIIISSAKKRCKLPTFLKQKIEMALESEYKDADLDSSPMTYDEAREILECDLSEDVHDFIDNYWREYAIEAGLSAEEIAGGYSYDDIDDDMIEYYRSGSYLKREITIEQIQETINELKDRIKAKQRKGAPRTNERQYSALLVFIKYGCKKKHEHLGYAYECLDHWGFIEDEIKNGWNKTNKYANIQYMKRLFDECTNYKLVIKSDTNYQMSY</sequence>
<keyword evidence="5" id="KW-1185">Reference proteome</keyword>
<dbReference type="GeneID" id="92987940"/>
<organism evidence="2 4">
    <name type="scientific">Bacteroides finegoldii</name>
    <dbReference type="NCBI Taxonomy" id="338188"/>
    <lineage>
        <taxon>Bacteria</taxon>
        <taxon>Pseudomonadati</taxon>
        <taxon>Bacteroidota</taxon>
        <taxon>Bacteroidia</taxon>
        <taxon>Bacteroidales</taxon>
        <taxon>Bacteroidaceae</taxon>
        <taxon>Bacteroides</taxon>
    </lineage>
</organism>
<dbReference type="Proteomes" id="UP000440198">
    <property type="component" value="Unassembled WGS sequence"/>
</dbReference>
<evidence type="ECO:0000313" key="2">
    <source>
        <dbReference type="EMBL" id="KAA5229292.1"/>
    </source>
</evidence>
<reference evidence="4 5" key="1">
    <citation type="journal article" date="2019" name="Nat. Med.">
        <title>A library of human gut bacterial isolates paired with longitudinal multiomics data enables mechanistic microbiome research.</title>
        <authorList>
            <person name="Poyet M."/>
            <person name="Groussin M."/>
            <person name="Gibbons S.M."/>
            <person name="Avila-Pacheco J."/>
            <person name="Jiang X."/>
            <person name="Kearney S.M."/>
            <person name="Perrotta A.R."/>
            <person name="Berdy B."/>
            <person name="Zhao S."/>
            <person name="Lieberman T.D."/>
            <person name="Swanson P.K."/>
            <person name="Smith M."/>
            <person name="Roesemann S."/>
            <person name="Alexander J.E."/>
            <person name="Rich S.A."/>
            <person name="Livny J."/>
            <person name="Vlamakis H."/>
            <person name="Clish C."/>
            <person name="Bullock K."/>
            <person name="Deik A."/>
            <person name="Scott J."/>
            <person name="Pierce K.A."/>
            <person name="Xavier R.J."/>
            <person name="Alm E.J."/>
        </authorList>
    </citation>
    <scope>NUCLEOTIDE SEQUENCE [LARGE SCALE GENOMIC DNA]</scope>
    <source>
        <strain evidence="3 5">BIOML-A2</strain>
        <strain evidence="2 4">BIOML-A6</strain>
    </source>
</reference>
<evidence type="ECO:0000313" key="3">
    <source>
        <dbReference type="EMBL" id="KAA5255966.1"/>
    </source>
</evidence>
<dbReference type="EMBL" id="VWAG01000023">
    <property type="protein sequence ID" value="KAA5255966.1"/>
    <property type="molecule type" value="Genomic_DNA"/>
</dbReference>
<evidence type="ECO:0000313" key="5">
    <source>
        <dbReference type="Proteomes" id="UP000440198"/>
    </source>
</evidence>
<dbReference type="AlphaFoldDB" id="A0A7J4YLT6"/>